<comment type="subcellular location">
    <subcellularLocation>
        <location evidence="1">Nucleus</location>
    </subcellularLocation>
</comment>
<feature type="compositionally biased region" description="Low complexity" evidence="6">
    <location>
        <begin position="946"/>
        <end position="958"/>
    </location>
</feature>
<feature type="compositionally biased region" description="Acidic residues" evidence="6">
    <location>
        <begin position="1553"/>
        <end position="1562"/>
    </location>
</feature>
<keyword evidence="2" id="KW-0132">Cell division</keyword>
<feature type="region of interest" description="Disordered" evidence="6">
    <location>
        <begin position="1333"/>
        <end position="1355"/>
    </location>
</feature>
<evidence type="ECO:0000256" key="5">
    <source>
        <dbReference type="ARBA" id="ARBA00023306"/>
    </source>
</evidence>
<dbReference type="InterPro" id="IPR039776">
    <property type="entry name" value="Pds5"/>
</dbReference>
<feature type="compositionally biased region" description="Acidic residues" evidence="6">
    <location>
        <begin position="2010"/>
        <end position="2023"/>
    </location>
</feature>
<dbReference type="InterPro" id="IPR016024">
    <property type="entry name" value="ARM-type_fold"/>
</dbReference>
<feature type="compositionally biased region" description="Basic and acidic residues" evidence="6">
    <location>
        <begin position="1876"/>
        <end position="1886"/>
    </location>
</feature>
<dbReference type="GO" id="GO:0051301">
    <property type="term" value="P:cell division"/>
    <property type="evidence" value="ECO:0007669"/>
    <property type="project" value="UniProtKB-KW"/>
</dbReference>
<evidence type="ECO:0000313" key="7">
    <source>
        <dbReference type="EMBL" id="EFJ43510.1"/>
    </source>
</evidence>
<evidence type="ECO:0000256" key="4">
    <source>
        <dbReference type="ARBA" id="ARBA00023242"/>
    </source>
</evidence>
<feature type="compositionally biased region" description="Acidic residues" evidence="6">
    <location>
        <begin position="1679"/>
        <end position="1698"/>
    </location>
</feature>
<feature type="compositionally biased region" description="Low complexity" evidence="6">
    <location>
        <begin position="1739"/>
        <end position="1778"/>
    </location>
</feature>
<dbReference type="GO" id="GO:0000785">
    <property type="term" value="C:chromatin"/>
    <property type="evidence" value="ECO:0007669"/>
    <property type="project" value="TreeGrafter"/>
</dbReference>
<evidence type="ECO:0000256" key="6">
    <source>
        <dbReference type="SAM" id="MobiDB-lite"/>
    </source>
</evidence>
<dbReference type="PANTHER" id="PTHR12663:SF0">
    <property type="entry name" value="PRECOCIOUS DISSOCIATION OF SISTERS 5, ISOFORM A"/>
    <property type="match status" value="1"/>
</dbReference>
<keyword evidence="5" id="KW-0131">Cell cycle</keyword>
<keyword evidence="8" id="KW-1185">Reference proteome</keyword>
<evidence type="ECO:0008006" key="9">
    <source>
        <dbReference type="Google" id="ProtNLM"/>
    </source>
</evidence>
<dbReference type="GO" id="GO:0035825">
    <property type="term" value="P:homologous recombination"/>
    <property type="evidence" value="ECO:0007669"/>
    <property type="project" value="UniProtKB-ARBA"/>
</dbReference>
<feature type="compositionally biased region" description="Low complexity" evidence="6">
    <location>
        <begin position="1666"/>
        <end position="1678"/>
    </location>
</feature>
<feature type="compositionally biased region" description="Acidic residues" evidence="6">
    <location>
        <begin position="1779"/>
        <end position="1798"/>
    </location>
</feature>
<feature type="compositionally biased region" description="Acidic residues" evidence="6">
    <location>
        <begin position="1887"/>
        <end position="1898"/>
    </location>
</feature>
<feature type="compositionally biased region" description="Low complexity" evidence="6">
    <location>
        <begin position="1821"/>
        <end position="1848"/>
    </location>
</feature>
<dbReference type="RefSeq" id="XP_002955439.1">
    <property type="nucleotide sequence ID" value="XM_002955393.1"/>
</dbReference>
<evidence type="ECO:0000256" key="1">
    <source>
        <dbReference type="ARBA" id="ARBA00004123"/>
    </source>
</evidence>
<dbReference type="FunCoup" id="D8U9P9">
    <property type="interactions" value="1765"/>
</dbReference>
<feature type="compositionally biased region" description="Low complexity" evidence="6">
    <location>
        <begin position="1706"/>
        <end position="1718"/>
    </location>
</feature>
<feature type="compositionally biased region" description="Gly residues" evidence="6">
    <location>
        <begin position="1621"/>
        <end position="1641"/>
    </location>
</feature>
<keyword evidence="4" id="KW-0539">Nucleus</keyword>
<feature type="region of interest" description="Disordered" evidence="6">
    <location>
        <begin position="1"/>
        <end position="24"/>
    </location>
</feature>
<dbReference type="SUPFAM" id="SSF48371">
    <property type="entry name" value="ARM repeat"/>
    <property type="match status" value="1"/>
</dbReference>
<sequence>MSPKKSPPARKQPVADNNGYEFDDADRLPDVEVLAGKLKSPGKGKETLFKLLKQLAAALEAAPQDVEAMGGAKGSLPQLLLQYATAESANKKIRLYCALCIMHVMRLYAPDIPYDDEGLKEVFELLLTCWTQLADTGEPEAFELCHATLKIFADVKFFILMLDLEDAELVPRTFRTLLQAARPENLQALEGPLLAVLSGILEELGQPPQELCDLVLAALACPAVAGGPAAGGTRGKATPPAAEAQYTVAVQRLATQLLTSRDSALRGALQRQVLFIVRKSLQDDANAAAGGAAAGGGARGGKKVAAAASRVVAEGAPCDTFTLLNGLRTSAPLLLLPVVPELKAQLRHEEDSHRAAAAELVMRLMAAPPPAAAVAALQQQTSSMGLASGAPGTGAAVASLATQYPDLFQELLSRFADQSSSLRQQMLLRTGQMAAVAAAAQPDGALERQVLTAARDRLHDFDDKAPPGWGSGGQLAAAAATPPVLYDNDLDTVLQNVGMRLRDLKIGVRKDAAAGLLVAWRSACEALHQGALSLPGLVRSVGWIPARLCMEAVRELELRPHIMAQLAAPPSPHQLLHHTHGSVGAAGSGTTGRTAPGMVSATLGKQLGAAVWAALWASYGDAERSAVRKLMMLKAQVATELQQLVDLRRRLRTVAAAVAGCGAVDGSPPSSPEAAQRNLQRIERRVAAVCRSLARAAGGPAAAWTRGSEQLWALLDSAKDNFFWDRLGELAAPGSNPEALATARKDALSRLPNGGSKSPVADLITRIGHTAQPTLLSPSHVAGLMGAVGMAGDANDSAISAAASFAVAAAKSAPGLCCTAMPLVVSIVTTEPPRPELACTTAVRVLRHTARHCGIAATESPNAQTGIGASPGGAKPGGAGHGGRDQLENGDDAEREAEDEELEDKAKEGEQEGATPVRGKKRARTEGPSGAAAVSDGAARRVTRGQQQQQQQQQQQEQEQQRGVEKLAPASPDCHKQRTAALTLALTALSQGPYPKAAKAAVHALWAVLGPEGGKSAVTQLASQLMAQLRPGMEVLASTPAVLQAMASVGEVAPGVFAEHVDGFCKFVSKHYMLATLKPPVAAGARKGIGGNTKAPPFPSKGDAAWEEPPYGIGLKVRALRALARGCTPDAAAPAATAVAVPAATTAAVSAHVEGLLVQLVSIVDDVSEYGATSALDRAHLCVAAARALLHLAKRHDSRLLASSYVSLALTMQDPVMEVRQAFGEQVRLFLQSALQHRLRPHVIAKYAALLPLACVDPRPEHRDTAGRMLREVVLVQRARAQEAAMEAANTTNTAAPAAGGSSAASSRPSLADLPEFMLAFLVYILAHHPDCPEVPESPSQEGVSSRQQPSGNVAAAPPQLEEFQPFQDMLQFALEPLMVAPATHQAAGGGGSSAVGATATATVGGVGEALPAVCKVLRSVKLQMQDADETFEPPATRTMRTLADMGIAVAKAIVQRELAAAAATLKDGRHHRGGGLRTDGSCLPPSYQVVLNPAVAEMGRRNPAAAAAAAAGAAGQPTGVSLGSGRVPAGETERAEGAMQDGTEGAAAAQAAEDEAEEGGDGDGAKRSPAKRGPLGGHRSAKRKTEGAAAGRDGEEHGAVAKKGRREPAPLSPPAAKKAGGSGAGRGRGGACGGDGGSNKGKGRTSGATKAGGGSGAAKRRRAGGYESLSEGEPSSSSEEEDEEEEEEEDEQEEELVEDVRVSIKAVAPKHGAAAAADKGKGTGGRASAVMAEKGKQKLAAAGSAAAVAAAAAKAPGITAKPQQRRGAAGQRQAASGQEEEVEEEVDEYELPEEDSDNGSGAGGEVAEPKVKPRAKAGRGRAAQPAAAGSGVKPRQPQRQQQQQQQRKGPGSRLKSQPAQQRQHRKEVSDDEDNDKAADDVHEAEGAEDDDDDDDDKENTAVGSGDAWRGSAGGDTAASSGLGAGKSLPARKGAQGPVKDREARDRRIQLATTAAAATAAAAAAAVAGPSNGTRKPPPRRDGTAAQQHLRQRQQRQPTRPAPEPQQYVFDDDEDGDHADDEA</sequence>
<feature type="compositionally biased region" description="Low complexity" evidence="6">
    <location>
        <begin position="1952"/>
        <end position="1968"/>
    </location>
</feature>
<feature type="region of interest" description="Disordered" evidence="6">
    <location>
        <begin position="856"/>
        <end position="975"/>
    </location>
</feature>
<dbReference type="OrthoDB" id="200660at2759"/>
<dbReference type="GO" id="GO:0007064">
    <property type="term" value="P:mitotic sister chromatid cohesion"/>
    <property type="evidence" value="ECO:0007669"/>
    <property type="project" value="InterPro"/>
</dbReference>
<dbReference type="KEGG" id="vcn:VOLCADRAFT_121419"/>
<keyword evidence="3" id="KW-0498">Mitosis</keyword>
<gene>
    <name evidence="7" type="ORF">VOLCADRAFT_121419</name>
</gene>
<dbReference type="Proteomes" id="UP000001058">
    <property type="component" value="Unassembled WGS sequence"/>
</dbReference>
<reference evidence="7 8" key="1">
    <citation type="journal article" date="2010" name="Science">
        <title>Genomic analysis of organismal complexity in the multicellular green alga Volvox carteri.</title>
        <authorList>
            <person name="Prochnik S.E."/>
            <person name="Umen J."/>
            <person name="Nedelcu A.M."/>
            <person name="Hallmann A."/>
            <person name="Miller S.M."/>
            <person name="Nishii I."/>
            <person name="Ferris P."/>
            <person name="Kuo A."/>
            <person name="Mitros T."/>
            <person name="Fritz-Laylin L.K."/>
            <person name="Hellsten U."/>
            <person name="Chapman J."/>
            <person name="Simakov O."/>
            <person name="Rensing S.A."/>
            <person name="Terry A."/>
            <person name="Pangilinan J."/>
            <person name="Kapitonov V."/>
            <person name="Jurka J."/>
            <person name="Salamov A."/>
            <person name="Shapiro H."/>
            <person name="Schmutz J."/>
            <person name="Grimwood J."/>
            <person name="Lindquist E."/>
            <person name="Lucas S."/>
            <person name="Grigoriev I.V."/>
            <person name="Schmitt R."/>
            <person name="Kirk D."/>
            <person name="Rokhsar D.S."/>
        </authorList>
    </citation>
    <scope>NUCLEOTIDE SEQUENCE [LARGE SCALE GENOMIC DNA]</scope>
    <source>
        <strain evidence="8">f. Nagariensis / Eve</strain>
    </source>
</reference>
<dbReference type="STRING" id="3068.D8U9P9"/>
<organism evidence="8">
    <name type="scientific">Volvox carteri f. nagariensis</name>
    <dbReference type="NCBI Taxonomy" id="3068"/>
    <lineage>
        <taxon>Eukaryota</taxon>
        <taxon>Viridiplantae</taxon>
        <taxon>Chlorophyta</taxon>
        <taxon>core chlorophytes</taxon>
        <taxon>Chlorophyceae</taxon>
        <taxon>CS clade</taxon>
        <taxon>Chlamydomonadales</taxon>
        <taxon>Volvocaceae</taxon>
        <taxon>Volvox</taxon>
    </lineage>
</organism>
<feature type="compositionally biased region" description="Acidic residues" evidence="6">
    <location>
        <begin position="888"/>
        <end position="903"/>
    </location>
</feature>
<evidence type="ECO:0000256" key="3">
    <source>
        <dbReference type="ARBA" id="ARBA00022776"/>
    </source>
</evidence>
<dbReference type="InParanoid" id="D8U9P9"/>
<feature type="region of interest" description="Disordered" evidence="6">
    <location>
        <begin position="1514"/>
        <end position="2023"/>
    </location>
</feature>
<accession>D8U9P9</accession>
<dbReference type="GO" id="GO:0005634">
    <property type="term" value="C:nucleus"/>
    <property type="evidence" value="ECO:0007669"/>
    <property type="project" value="UniProtKB-SubCell"/>
</dbReference>
<dbReference type="GO" id="GO:0006281">
    <property type="term" value="P:DNA repair"/>
    <property type="evidence" value="ECO:0007669"/>
    <property type="project" value="TreeGrafter"/>
</dbReference>
<evidence type="ECO:0000313" key="8">
    <source>
        <dbReference type="Proteomes" id="UP000001058"/>
    </source>
</evidence>
<dbReference type="EMBL" id="GL378372">
    <property type="protein sequence ID" value="EFJ43510.1"/>
    <property type="molecule type" value="Genomic_DNA"/>
</dbReference>
<feature type="compositionally biased region" description="Gly residues" evidence="6">
    <location>
        <begin position="869"/>
        <end position="881"/>
    </location>
</feature>
<dbReference type="GeneID" id="9616424"/>
<proteinExistence type="predicted"/>
<dbReference type="eggNOG" id="KOG1525">
    <property type="taxonomic scope" value="Eukaryota"/>
</dbReference>
<name>D8U9P9_VOLCA</name>
<feature type="region of interest" description="Disordered" evidence="6">
    <location>
        <begin position="1285"/>
        <end position="1307"/>
    </location>
</feature>
<feature type="compositionally biased region" description="Basic and acidic residues" evidence="6">
    <location>
        <begin position="1939"/>
        <end position="1949"/>
    </location>
</feature>
<feature type="compositionally biased region" description="Polar residues" evidence="6">
    <location>
        <begin position="1338"/>
        <end position="1352"/>
    </location>
</feature>
<dbReference type="Pfam" id="PF20168">
    <property type="entry name" value="PDS5"/>
    <property type="match status" value="2"/>
</dbReference>
<dbReference type="PANTHER" id="PTHR12663">
    <property type="entry name" value="ANDROGEN INDUCED INHIBITOR OF PROLIFERATION AS3 / PDS5-RELATED"/>
    <property type="match status" value="1"/>
</dbReference>
<evidence type="ECO:0000256" key="2">
    <source>
        <dbReference type="ARBA" id="ARBA00022618"/>
    </source>
</evidence>
<protein>
    <recommendedName>
        <fullName evidence="9">Sister chromatid cohesion protein</fullName>
    </recommendedName>
</protein>